<feature type="chain" id="PRO_5027099726" evidence="1">
    <location>
        <begin position="20"/>
        <end position="1259"/>
    </location>
</feature>
<gene>
    <name evidence="3" type="ordered locus">CHU_1251</name>
</gene>
<feature type="domain" description="Immunoglobulin" evidence="2">
    <location>
        <begin position="716"/>
        <end position="803"/>
    </location>
</feature>
<dbReference type="RefSeq" id="WP_011584637.1">
    <property type="nucleotide sequence ID" value="NC_008255.1"/>
</dbReference>
<feature type="domain" description="Immunoglobulin" evidence="2">
    <location>
        <begin position="198"/>
        <end position="279"/>
    </location>
</feature>
<organism evidence="3 4">
    <name type="scientific">Cytophaga hutchinsonii (strain ATCC 33406 / DSM 1761 / CIP 103989 / NBRC 15051 / NCIMB 9469 / D465)</name>
    <dbReference type="NCBI Taxonomy" id="269798"/>
    <lineage>
        <taxon>Bacteria</taxon>
        <taxon>Pseudomonadati</taxon>
        <taxon>Bacteroidota</taxon>
        <taxon>Cytophagia</taxon>
        <taxon>Cytophagales</taxon>
        <taxon>Cytophagaceae</taxon>
        <taxon>Cytophaga</taxon>
    </lineage>
</organism>
<proteinExistence type="predicted"/>
<dbReference type="InterPro" id="IPR003599">
    <property type="entry name" value="Ig_sub"/>
</dbReference>
<dbReference type="InterPro" id="IPR013783">
    <property type="entry name" value="Ig-like_fold"/>
</dbReference>
<dbReference type="AlphaFoldDB" id="A0A6N4SQG0"/>
<sequence length="1259" mass="134441">MKFFVPLLFLLLGLQVSIAQELVINGGAELPTTTGWTQKTAGDHWAIDAQRPPHSGSYHFYPENTVNATSELYQDIDVSANAARIDAGTASYTFSGWRRGYRNTSPFSNDMDRSQIIVEYLDVSGNVLETYDTGSAVFSVWTNNTDTRNAPIGTRTVRIRLISVRVSSSDNDGYYDDISFIYNAPTCTAPAGITLTPAAATHYCLGSPLSISAVVSPANTNYYYTWYLNGTAIAPASSTYTPFTKPVTTAADAGMYTLRVEDGNNSTAACYQEASVTIILDAAPVAGIISSDQEICLGTAASALTGTASTGGTSVKYYTWQRSNTSASGPWVTVQAYSSTAAGYTPASATGTFYYRRIDSSGACASVPTNAVTIRVNNTLKLDPITSLLRDTLCTGESFQLIPHMAIPVPASLNGGYYFTWKKIQEPATSSTAVAAGSSMTHYPSVAMAAFLSDSGTYILITQDGMSAKKCKDSVQIKIHINKAPDTKALIQSNQEFCLSASATPLTEVRPGSGVSGQLSYQWYTTKDTTGVPALIKIASASSGISYDPGTPVQTNYYVRKDSVSYCPAVKTNFLKVRVNNKPILDSIHPLVNDTLCKNFNEQFQLKGYLDSITAGKASLNGGYVFTWKKVQQTIGTTVLTSAGAYTDYPLTSRAVAEDDSGTYYLIVRDGYGAATCFDSISLHIVVQDNCVAINCSKPDAVSIKVAAGSSDQLCAGTTLILQKDVITFPAVPPTFGYVYSWVRTNTLGTVTVQGPSAMYQDLIVNAVTAADSGRYELVVQDGAASPASLCSERSQPITIVVYDPVTPARIGSDTLICTGSTILPFTELLANSGGTGSYAHQWQSSSDLSAFTDIAGATAITYQPPAISSSIYFRRADRSGNCGVVYSDTVSVITTSGVIPGSITSANGTICYNTIPPQPLLSTGSAAGGTGGNGSELYQWQQSADNINWTDIPGATAINYSETNPLQDTTYYRRRVIMGPGTCDQAYTTSVVLNVSAPFTPGTIGKDTAVCSGSSIRIKELTTATGNNIQYKWIASITKGASWFDAPGVSTAKEYITPGLNDSIWYKRVAISSCSQDSSNLVRVDVAVTPAAYAGTDTTVQKNSIIQLQGRVIGSVNYVWIPSTRLSNANILNPDAMIVSTITYTLKATDVTGTCSAVSIVTITVEDPIGVPNVITPNGDGTNDTWIIERIENYPNAICTIYNRWGNIVWKAGNGAFQWNGTNYRNGEALPDGTYFYIIDLKSTAYPEPYTGYIQLVR</sequence>
<name>A0A6N4SQG0_CYTH3</name>
<evidence type="ECO:0000259" key="2">
    <source>
        <dbReference type="SMART" id="SM00409"/>
    </source>
</evidence>
<feature type="domain" description="Immunoglobulin" evidence="2">
    <location>
        <begin position="486"/>
        <end position="686"/>
    </location>
</feature>
<dbReference type="Pfam" id="PF13585">
    <property type="entry name" value="CHU_C"/>
    <property type="match status" value="1"/>
</dbReference>
<dbReference type="KEGG" id="chu:CHU_1251"/>
<dbReference type="Gene3D" id="2.60.40.10">
    <property type="entry name" value="Immunoglobulins"/>
    <property type="match status" value="1"/>
</dbReference>
<keyword evidence="1" id="KW-0732">Signal</keyword>
<accession>A0A6N4SQG0</accession>
<dbReference type="Proteomes" id="UP000001822">
    <property type="component" value="Chromosome"/>
</dbReference>
<dbReference type="SUPFAM" id="SSF48726">
    <property type="entry name" value="Immunoglobulin"/>
    <property type="match status" value="1"/>
</dbReference>
<keyword evidence="4" id="KW-1185">Reference proteome</keyword>
<reference evidence="3 4" key="1">
    <citation type="journal article" date="2007" name="Appl. Environ. Microbiol.">
        <title>Genome sequence of the cellulolytic gliding bacterium Cytophaga hutchinsonii.</title>
        <authorList>
            <person name="Xie G."/>
            <person name="Bruce D.C."/>
            <person name="Challacombe J.F."/>
            <person name="Chertkov O."/>
            <person name="Detter J.C."/>
            <person name="Gilna P."/>
            <person name="Han C.S."/>
            <person name="Lucas S."/>
            <person name="Misra M."/>
            <person name="Myers G.L."/>
            <person name="Richardson P."/>
            <person name="Tapia R."/>
            <person name="Thayer N."/>
            <person name="Thompson L.S."/>
            <person name="Brettin T.S."/>
            <person name="Henrissat B."/>
            <person name="Wilson D.B."/>
            <person name="McBride M.J."/>
        </authorList>
    </citation>
    <scope>NUCLEOTIDE SEQUENCE [LARGE SCALE GENOMIC DNA]</scope>
    <source>
        <strain evidence="4">ATCC 33406 / DSM 1761 / CIP 103989 / NBRC 15051 / NCIMB 9469 / D465</strain>
    </source>
</reference>
<feature type="signal peptide" evidence="1">
    <location>
        <begin position="1"/>
        <end position="19"/>
    </location>
</feature>
<dbReference type="Gene3D" id="2.60.120.260">
    <property type="entry name" value="Galactose-binding domain-like"/>
    <property type="match status" value="1"/>
</dbReference>
<evidence type="ECO:0000256" key="1">
    <source>
        <dbReference type="SAM" id="SignalP"/>
    </source>
</evidence>
<dbReference type="EMBL" id="CP000383">
    <property type="protein sequence ID" value="ABG58523.1"/>
    <property type="molecule type" value="Genomic_DNA"/>
</dbReference>
<dbReference type="SMART" id="SM00409">
    <property type="entry name" value="IG"/>
    <property type="match status" value="3"/>
</dbReference>
<dbReference type="NCBIfam" id="TIGR04131">
    <property type="entry name" value="Bac_Flav_CTERM"/>
    <property type="match status" value="1"/>
</dbReference>
<dbReference type="InterPro" id="IPR036179">
    <property type="entry name" value="Ig-like_dom_sf"/>
</dbReference>
<evidence type="ECO:0000313" key="3">
    <source>
        <dbReference type="EMBL" id="ABG58523.1"/>
    </source>
</evidence>
<evidence type="ECO:0000313" key="4">
    <source>
        <dbReference type="Proteomes" id="UP000001822"/>
    </source>
</evidence>
<dbReference type="InterPro" id="IPR026341">
    <property type="entry name" value="T9SS_type_B"/>
</dbReference>
<protein>
    <submittedName>
        <fullName evidence="3">CHU large protein uncharacterized</fullName>
    </submittedName>
</protein>